<proteinExistence type="predicted"/>
<dbReference type="AlphaFoldDB" id="A0AAD5VNH0"/>
<gene>
    <name evidence="1" type="ORF">NP233_g10875</name>
</gene>
<evidence type="ECO:0000313" key="1">
    <source>
        <dbReference type="EMBL" id="KAJ3560383.1"/>
    </source>
</evidence>
<evidence type="ECO:0000313" key="2">
    <source>
        <dbReference type="Proteomes" id="UP001213000"/>
    </source>
</evidence>
<sequence length="185" mass="21018">MSSEEIEAAMYESLEPNSERKKLPSRISFTHSVLLFHLQHGYTDPFSDPGEGEDVKNHPFETEKAEEVDNDDSAIIRGQITVTLDEVMADPSRTRVFAVFMNSHVTRLIRADQAGIVVTEAMYYHTQSMHLITFLRGIALILINQDKHHKLGFDITADWTAVDGTDNLVWVSTEEGNFFKFKLSQ</sequence>
<organism evidence="1 2">
    <name type="scientific">Leucocoprinus birnbaumii</name>
    <dbReference type="NCBI Taxonomy" id="56174"/>
    <lineage>
        <taxon>Eukaryota</taxon>
        <taxon>Fungi</taxon>
        <taxon>Dikarya</taxon>
        <taxon>Basidiomycota</taxon>
        <taxon>Agaricomycotina</taxon>
        <taxon>Agaricomycetes</taxon>
        <taxon>Agaricomycetidae</taxon>
        <taxon>Agaricales</taxon>
        <taxon>Agaricineae</taxon>
        <taxon>Agaricaceae</taxon>
        <taxon>Leucocoprinus</taxon>
    </lineage>
</organism>
<name>A0AAD5VNH0_9AGAR</name>
<comment type="caution">
    <text evidence="1">The sequence shown here is derived from an EMBL/GenBank/DDBJ whole genome shotgun (WGS) entry which is preliminary data.</text>
</comment>
<protein>
    <submittedName>
        <fullName evidence="1">Uncharacterized protein</fullName>
    </submittedName>
</protein>
<accession>A0AAD5VNH0</accession>
<dbReference type="EMBL" id="JANIEX010001183">
    <property type="protein sequence ID" value="KAJ3560383.1"/>
    <property type="molecule type" value="Genomic_DNA"/>
</dbReference>
<keyword evidence="2" id="KW-1185">Reference proteome</keyword>
<reference evidence="1" key="1">
    <citation type="submission" date="2022-07" db="EMBL/GenBank/DDBJ databases">
        <title>Genome Sequence of Leucocoprinus birnbaumii.</title>
        <authorList>
            <person name="Buettner E."/>
        </authorList>
    </citation>
    <scope>NUCLEOTIDE SEQUENCE</scope>
    <source>
        <strain evidence="1">VT141</strain>
    </source>
</reference>
<dbReference type="Proteomes" id="UP001213000">
    <property type="component" value="Unassembled WGS sequence"/>
</dbReference>